<dbReference type="Pfam" id="PF00067">
    <property type="entry name" value="p450"/>
    <property type="match status" value="1"/>
</dbReference>
<dbReference type="GO" id="GO:0004497">
    <property type="term" value="F:monooxygenase activity"/>
    <property type="evidence" value="ECO:0007669"/>
    <property type="project" value="UniProtKB-KW"/>
</dbReference>
<gene>
    <name evidence="7" type="ORF">UCRPA7_8890</name>
</gene>
<dbReference type="GO" id="GO:0020037">
    <property type="term" value="F:heme binding"/>
    <property type="evidence" value="ECO:0007669"/>
    <property type="project" value="InterPro"/>
</dbReference>
<evidence type="ECO:0000256" key="5">
    <source>
        <dbReference type="PIRSR" id="PIRSR602401-1"/>
    </source>
</evidence>
<comment type="similarity">
    <text evidence="6">Belongs to the cytochrome P450 family.</text>
</comment>
<dbReference type="KEGG" id="tmn:UCRPA7_8890"/>
<comment type="cofactor">
    <cofactor evidence="1 5">
        <name>heme</name>
        <dbReference type="ChEBI" id="CHEBI:30413"/>
    </cofactor>
</comment>
<dbReference type="GeneID" id="19329783"/>
<dbReference type="InterPro" id="IPR001128">
    <property type="entry name" value="Cyt_P450"/>
</dbReference>
<keyword evidence="8" id="KW-1185">Reference proteome</keyword>
<keyword evidence="6" id="KW-0503">Monooxygenase</keyword>
<evidence type="ECO:0000256" key="3">
    <source>
        <dbReference type="ARBA" id="ARBA00022723"/>
    </source>
</evidence>
<evidence type="ECO:0000256" key="6">
    <source>
        <dbReference type="RuleBase" id="RU000461"/>
    </source>
</evidence>
<dbReference type="FunFam" id="1.10.630.10:FF:000050">
    <property type="entry name" value="Cytochrome P450 monooxygenase"/>
    <property type="match status" value="1"/>
</dbReference>
<dbReference type="PROSITE" id="PS00086">
    <property type="entry name" value="CYTOCHROME_P450"/>
    <property type="match status" value="1"/>
</dbReference>
<dbReference type="InterPro" id="IPR050121">
    <property type="entry name" value="Cytochrome_P450_monoxygenase"/>
</dbReference>
<dbReference type="HOGENOM" id="CLU_001570_14_0_1"/>
<dbReference type="CDD" id="cd11060">
    <property type="entry name" value="CYP57A1-like"/>
    <property type="match status" value="1"/>
</dbReference>
<evidence type="ECO:0000256" key="4">
    <source>
        <dbReference type="ARBA" id="ARBA00023004"/>
    </source>
</evidence>
<dbReference type="InterPro" id="IPR017972">
    <property type="entry name" value="Cyt_P450_CS"/>
</dbReference>
<dbReference type="Gene3D" id="1.10.630.10">
    <property type="entry name" value="Cytochrome P450"/>
    <property type="match status" value="1"/>
</dbReference>
<keyword evidence="3 5" id="KW-0479">Metal-binding</keyword>
<dbReference type="eggNOG" id="KOG0158">
    <property type="taxonomic scope" value="Eukaryota"/>
</dbReference>
<dbReference type="PRINTS" id="PR00463">
    <property type="entry name" value="EP450I"/>
</dbReference>
<evidence type="ECO:0000313" key="8">
    <source>
        <dbReference type="Proteomes" id="UP000014074"/>
    </source>
</evidence>
<dbReference type="PANTHER" id="PTHR24305:SF188">
    <property type="entry name" value="P450, PUTATIVE (EUROFUNG)-RELATED"/>
    <property type="match status" value="1"/>
</dbReference>
<evidence type="ECO:0000313" key="7">
    <source>
        <dbReference type="EMBL" id="EON95721.1"/>
    </source>
</evidence>
<dbReference type="PANTHER" id="PTHR24305">
    <property type="entry name" value="CYTOCHROME P450"/>
    <property type="match status" value="1"/>
</dbReference>
<sequence length="521" mass="59354">MHISILGFTCVAGILLRIFLPALQDFLSPLRRIPGPLAARFGKLWWFNRVRQGHFHHDDIALHRKYGPVVRLAPRHYSIDDLNAVKMVYGAGSKFPKGDWYYAWQPPGDDKYSLFSDRNIKRHADTRKRFQSLYSMTSVVSYEPLADECADIFVGRLNEMVAASKPIDMAHWFQCYAFDVISSITYGRRFGFLDKGEDIDGTINEVDKITWHGTLAGIYAGLHDWLFTLATKFSWSGAKGRVTIAKFVQQQIGERLQSRQGSNATNGLKETDESQEDFLNRLLSLNEQNPEKYTKYHVFMVGLSNIMAGFDTTALSLSAVLYYLLKNPQMMAKLKEEIHGFTAHGCHAKNIPFKESQDLPYFQAIVKEALRLHPAGGLPLWRLVPEGGATISGQYFPEGTVIGINAWVAHHNKEIYGSDADTFRPERWLEAETEAELGNKERLRQMDTYYLPFGAGSRSCIGKNIALLEISKLIPRLIRDFDFCLEHPEKEWDTRNFWFVRPKSLSVKVQQTAVDKLDGKA</sequence>
<dbReference type="SUPFAM" id="SSF48264">
    <property type="entry name" value="Cytochrome P450"/>
    <property type="match status" value="1"/>
</dbReference>
<keyword evidence="4 5" id="KW-0408">Iron</keyword>
<evidence type="ECO:0000256" key="2">
    <source>
        <dbReference type="ARBA" id="ARBA00022617"/>
    </source>
</evidence>
<dbReference type="EMBL" id="KB933378">
    <property type="protein sequence ID" value="EON95721.1"/>
    <property type="molecule type" value="Genomic_DNA"/>
</dbReference>
<dbReference type="GO" id="GO:0016705">
    <property type="term" value="F:oxidoreductase activity, acting on paired donors, with incorporation or reduction of molecular oxygen"/>
    <property type="evidence" value="ECO:0007669"/>
    <property type="project" value="InterPro"/>
</dbReference>
<feature type="binding site" description="axial binding residue" evidence="5">
    <location>
        <position position="460"/>
    </location>
    <ligand>
        <name>heme</name>
        <dbReference type="ChEBI" id="CHEBI:30413"/>
    </ligand>
    <ligandPart>
        <name>Fe</name>
        <dbReference type="ChEBI" id="CHEBI:18248"/>
    </ligandPart>
</feature>
<accession>R8B8U5</accession>
<dbReference type="InterPro" id="IPR002401">
    <property type="entry name" value="Cyt_P450_E_grp-I"/>
</dbReference>
<reference evidence="8" key="1">
    <citation type="journal article" date="2013" name="Genome Announc.">
        <title>Draft genome sequence of the ascomycete Phaeoacremonium aleophilum strain UCR-PA7, a causal agent of the esca disease complex in grapevines.</title>
        <authorList>
            <person name="Blanco-Ulate B."/>
            <person name="Rolshausen P."/>
            <person name="Cantu D."/>
        </authorList>
    </citation>
    <scope>NUCLEOTIDE SEQUENCE [LARGE SCALE GENOMIC DNA]</scope>
    <source>
        <strain evidence="8">UCR-PA7</strain>
    </source>
</reference>
<dbReference type="RefSeq" id="XP_007919587.1">
    <property type="nucleotide sequence ID" value="XM_007921396.1"/>
</dbReference>
<protein>
    <submittedName>
        <fullName evidence="7">Putative cytochrome p450 pisatin protein</fullName>
    </submittedName>
</protein>
<keyword evidence="6" id="KW-0560">Oxidoreductase</keyword>
<name>R8B8U5_PHAM7</name>
<proteinExistence type="inferred from homology"/>
<dbReference type="GO" id="GO:0005506">
    <property type="term" value="F:iron ion binding"/>
    <property type="evidence" value="ECO:0007669"/>
    <property type="project" value="InterPro"/>
</dbReference>
<dbReference type="OrthoDB" id="3934656at2759"/>
<evidence type="ECO:0000256" key="1">
    <source>
        <dbReference type="ARBA" id="ARBA00001971"/>
    </source>
</evidence>
<keyword evidence="2 5" id="KW-0349">Heme</keyword>
<organism evidence="7 8">
    <name type="scientific">Phaeoacremonium minimum (strain UCR-PA7)</name>
    <name type="common">Esca disease fungus</name>
    <name type="synonym">Togninia minima</name>
    <dbReference type="NCBI Taxonomy" id="1286976"/>
    <lineage>
        <taxon>Eukaryota</taxon>
        <taxon>Fungi</taxon>
        <taxon>Dikarya</taxon>
        <taxon>Ascomycota</taxon>
        <taxon>Pezizomycotina</taxon>
        <taxon>Sordariomycetes</taxon>
        <taxon>Sordariomycetidae</taxon>
        <taxon>Togniniales</taxon>
        <taxon>Togniniaceae</taxon>
        <taxon>Phaeoacremonium</taxon>
    </lineage>
</organism>
<dbReference type="Proteomes" id="UP000014074">
    <property type="component" value="Unassembled WGS sequence"/>
</dbReference>
<dbReference type="AlphaFoldDB" id="R8B8U5"/>
<dbReference type="PRINTS" id="PR00385">
    <property type="entry name" value="P450"/>
</dbReference>
<dbReference type="InterPro" id="IPR036396">
    <property type="entry name" value="Cyt_P450_sf"/>
</dbReference>